<name>A0A7S3NPB6_9STRA</name>
<dbReference type="Gene3D" id="1.10.472.10">
    <property type="entry name" value="Cyclin-like"/>
    <property type="match status" value="2"/>
</dbReference>
<dbReference type="InterPro" id="IPR039361">
    <property type="entry name" value="Cyclin"/>
</dbReference>
<protein>
    <recommendedName>
        <fullName evidence="5">Cyclin-like domain-containing protein</fullName>
    </recommendedName>
</protein>
<sequence length="343" mass="39442">MVLTRAMRAAKVIEESRKEQMRYDEATGEKIETGMKRKRVSPPLSYTEEKRGRISIELRQECDWEAVYSTDQFAYLYSQEESSLFDVLPSPNHSRAILVDWLIEVHFTFQLEEATLYLALTLLNDYFKKETTRKDELQLIGITALFIAAKYEEVNPPDLQDCVYVTDQTYTEIEVLEMEKKILHTLNWRLSKPTAYPWILRLLQNHSKKIQCIAHFYAQSLLLNLFLSGSNQQDLMHKPSLLAAVAVYKALEYDHTAWDFKFSTLSGGAYSAEQLAQIHIPHVPIDLNAIVTKFSHVSYYHVYSSTQQQQQPTLTPLQRTTTNVVTASQTASQASGDHPFSAF</sequence>
<evidence type="ECO:0000256" key="2">
    <source>
        <dbReference type="ARBA" id="ARBA00023127"/>
    </source>
</evidence>
<dbReference type="FunFam" id="1.10.472.10:FF:000001">
    <property type="entry name" value="G2/mitotic-specific cyclin"/>
    <property type="match status" value="1"/>
</dbReference>
<comment type="similarity">
    <text evidence="4">Belongs to the cyclin family.</text>
</comment>
<feature type="domain" description="Cyclin-like" evidence="5">
    <location>
        <begin position="100"/>
        <end position="184"/>
    </location>
</feature>
<evidence type="ECO:0000259" key="5">
    <source>
        <dbReference type="SMART" id="SM00385"/>
    </source>
</evidence>
<dbReference type="SUPFAM" id="SSF47954">
    <property type="entry name" value="Cyclin-like"/>
    <property type="match status" value="2"/>
</dbReference>
<keyword evidence="1" id="KW-0132">Cell division</keyword>
<organism evidence="6">
    <name type="scientific">Aureoumbra lagunensis</name>
    <dbReference type="NCBI Taxonomy" id="44058"/>
    <lineage>
        <taxon>Eukaryota</taxon>
        <taxon>Sar</taxon>
        <taxon>Stramenopiles</taxon>
        <taxon>Ochrophyta</taxon>
        <taxon>Pelagophyceae</taxon>
        <taxon>Pelagomonadales</taxon>
        <taxon>Aureoumbra</taxon>
    </lineage>
</organism>
<dbReference type="SMART" id="SM00385">
    <property type="entry name" value="CYCLIN"/>
    <property type="match status" value="1"/>
</dbReference>
<gene>
    <name evidence="6" type="ORF">ALAG00032_LOCUS14117</name>
</gene>
<evidence type="ECO:0000313" key="6">
    <source>
        <dbReference type="EMBL" id="CAE0373316.1"/>
    </source>
</evidence>
<dbReference type="GO" id="GO:0051301">
    <property type="term" value="P:cell division"/>
    <property type="evidence" value="ECO:0007669"/>
    <property type="project" value="UniProtKB-KW"/>
</dbReference>
<dbReference type="InterPro" id="IPR013763">
    <property type="entry name" value="Cyclin-like_dom"/>
</dbReference>
<keyword evidence="3" id="KW-0131">Cell cycle</keyword>
<dbReference type="InterPro" id="IPR006671">
    <property type="entry name" value="Cyclin_N"/>
</dbReference>
<dbReference type="InterPro" id="IPR036915">
    <property type="entry name" value="Cyclin-like_sf"/>
</dbReference>
<evidence type="ECO:0000256" key="1">
    <source>
        <dbReference type="ARBA" id="ARBA00022618"/>
    </source>
</evidence>
<dbReference type="PANTHER" id="PTHR10177">
    <property type="entry name" value="CYCLINS"/>
    <property type="match status" value="1"/>
</dbReference>
<evidence type="ECO:0000256" key="3">
    <source>
        <dbReference type="ARBA" id="ARBA00023306"/>
    </source>
</evidence>
<dbReference type="EMBL" id="HBIJ01021776">
    <property type="protein sequence ID" value="CAE0373316.1"/>
    <property type="molecule type" value="Transcribed_RNA"/>
</dbReference>
<accession>A0A7S3NPB6</accession>
<keyword evidence="2 4" id="KW-0195">Cyclin</keyword>
<dbReference type="AlphaFoldDB" id="A0A7S3NPB6"/>
<dbReference type="Pfam" id="PF00134">
    <property type="entry name" value="Cyclin_N"/>
    <property type="match status" value="1"/>
</dbReference>
<reference evidence="6" key="1">
    <citation type="submission" date="2021-01" db="EMBL/GenBank/DDBJ databases">
        <authorList>
            <person name="Corre E."/>
            <person name="Pelletier E."/>
            <person name="Niang G."/>
            <person name="Scheremetjew M."/>
            <person name="Finn R."/>
            <person name="Kale V."/>
            <person name="Holt S."/>
            <person name="Cochrane G."/>
            <person name="Meng A."/>
            <person name="Brown T."/>
            <person name="Cohen L."/>
        </authorList>
    </citation>
    <scope>NUCLEOTIDE SEQUENCE</scope>
    <source>
        <strain evidence="6">CCMP1510</strain>
    </source>
</reference>
<proteinExistence type="inferred from homology"/>
<evidence type="ECO:0000256" key="4">
    <source>
        <dbReference type="RuleBase" id="RU000383"/>
    </source>
</evidence>